<dbReference type="Pfam" id="PF05717">
    <property type="entry name" value="TnpB_IS66"/>
    <property type="match status" value="1"/>
</dbReference>
<dbReference type="PANTHER" id="PTHR36455:SF1">
    <property type="entry name" value="BLR8292 PROTEIN"/>
    <property type="match status" value="1"/>
</dbReference>
<dbReference type="NCBIfam" id="NF033819">
    <property type="entry name" value="IS66_TnpB"/>
    <property type="match status" value="1"/>
</dbReference>
<evidence type="ECO:0000259" key="1">
    <source>
        <dbReference type="PROSITE" id="PS51022"/>
    </source>
</evidence>
<dbReference type="RefSeq" id="WP_081154988.1">
    <property type="nucleotide sequence ID" value="NZ_LVYD01000087.1"/>
</dbReference>
<organism evidence="2 3">
    <name type="scientific">Niastella vici</name>
    <dbReference type="NCBI Taxonomy" id="1703345"/>
    <lineage>
        <taxon>Bacteria</taxon>
        <taxon>Pseudomonadati</taxon>
        <taxon>Bacteroidota</taxon>
        <taxon>Chitinophagia</taxon>
        <taxon>Chitinophagales</taxon>
        <taxon>Chitinophagaceae</taxon>
        <taxon>Niastella</taxon>
    </lineage>
</organism>
<reference evidence="2 3" key="1">
    <citation type="submission" date="2016-03" db="EMBL/GenBank/DDBJ databases">
        <title>Niastella vici sp. nov., isolated from farmland soil.</title>
        <authorList>
            <person name="Chen L."/>
            <person name="Wang D."/>
            <person name="Yang S."/>
            <person name="Wang G."/>
        </authorList>
    </citation>
    <scope>NUCLEOTIDE SEQUENCE [LARGE SCALE GENOMIC DNA]</scope>
    <source>
        <strain evidence="2 3">DJ57</strain>
    </source>
</reference>
<dbReference type="STRING" id="1703345.A3860_38855"/>
<evidence type="ECO:0000313" key="3">
    <source>
        <dbReference type="Proteomes" id="UP000192796"/>
    </source>
</evidence>
<gene>
    <name evidence="2" type="ORF">A3860_38855</name>
</gene>
<dbReference type="Proteomes" id="UP000192796">
    <property type="component" value="Unassembled WGS sequence"/>
</dbReference>
<dbReference type="AlphaFoldDB" id="A0A1V9FLB3"/>
<dbReference type="InterPro" id="IPR004172">
    <property type="entry name" value="L27_dom"/>
</dbReference>
<dbReference type="OrthoDB" id="4956084at2"/>
<feature type="domain" description="L27" evidence="1">
    <location>
        <begin position="1"/>
        <end position="19"/>
    </location>
</feature>
<dbReference type="PROSITE" id="PS51022">
    <property type="entry name" value="L27"/>
    <property type="match status" value="1"/>
</dbReference>
<name>A0A1V9FLB3_9BACT</name>
<comment type="caution">
    <text evidence="2">The sequence shown here is derived from an EMBL/GenBank/DDBJ whole genome shotgun (WGS) entry which is preliminary data.</text>
</comment>
<dbReference type="EMBL" id="LVYD01000087">
    <property type="protein sequence ID" value="OQP59132.1"/>
    <property type="molecule type" value="Genomic_DNA"/>
</dbReference>
<dbReference type="PANTHER" id="PTHR36455">
    <property type="match status" value="1"/>
</dbReference>
<accession>A0A1V9FLB3</accession>
<proteinExistence type="predicted"/>
<evidence type="ECO:0000313" key="2">
    <source>
        <dbReference type="EMBL" id="OQP59132.1"/>
    </source>
</evidence>
<dbReference type="InterPro" id="IPR008878">
    <property type="entry name" value="Transposase_IS66_Orf2"/>
</dbReference>
<keyword evidence="3" id="KW-1185">Reference proteome</keyword>
<protein>
    <recommendedName>
        <fullName evidence="1">L27 domain-containing protein</fullName>
    </recommendedName>
</protein>
<sequence length="126" mass="14667">MSKLLSVHESVNYYLYRKPVKMSRSFDSLAALIRTELDKDIISGDVFIFLNRHRTMIKVFVYERKGFSIFYRRLDEGSFQLPEILGEQVNYKMSAEQIMYMLSGMSLESGGYVKADKYEPLLGVQV</sequence>